<gene>
    <name evidence="2" type="ORF">SAMN05421639_104580</name>
</gene>
<protein>
    <submittedName>
        <fullName evidence="2">Uncharacterized protein</fullName>
    </submittedName>
</protein>
<accession>A0A1N7IUH7</accession>
<dbReference type="EMBL" id="FTNY01000004">
    <property type="protein sequence ID" value="SIS40666.1"/>
    <property type="molecule type" value="Genomic_DNA"/>
</dbReference>
<evidence type="ECO:0000256" key="1">
    <source>
        <dbReference type="SAM" id="Phobius"/>
    </source>
</evidence>
<keyword evidence="1" id="KW-1133">Transmembrane helix</keyword>
<dbReference type="Proteomes" id="UP000186373">
    <property type="component" value="Unassembled WGS sequence"/>
</dbReference>
<sequence length="182" mass="20785">MKNNYICIEKNTHNLKRSYFIFYGSAVAYCISMLAVLQVGNLNITSSTVRNYTVQKCYSGISDSRYMASSSEEHSGYGQPVINYFLSEPSTSREWHKNVLTFENEHLYEAANFTSSHFAALHYSHERIVSFIESDQLYPTYLTPLLTGVLIAEYQKTNKNPAIDSKSTRGFNNIIEFPDKLS</sequence>
<organism evidence="2 3">
    <name type="scientific">Chryseobacterium shigense</name>
    <dbReference type="NCBI Taxonomy" id="297244"/>
    <lineage>
        <taxon>Bacteria</taxon>
        <taxon>Pseudomonadati</taxon>
        <taxon>Bacteroidota</taxon>
        <taxon>Flavobacteriia</taxon>
        <taxon>Flavobacteriales</taxon>
        <taxon>Weeksellaceae</taxon>
        <taxon>Chryseobacterium group</taxon>
        <taxon>Chryseobacterium</taxon>
    </lineage>
</organism>
<name>A0A1N7IUH7_9FLAO</name>
<reference evidence="3" key="1">
    <citation type="submission" date="2017-01" db="EMBL/GenBank/DDBJ databases">
        <authorList>
            <person name="Varghese N."/>
            <person name="Submissions S."/>
        </authorList>
    </citation>
    <scope>NUCLEOTIDE SEQUENCE [LARGE SCALE GENOMIC DNA]</scope>
    <source>
        <strain evidence="3">DSM 17126</strain>
    </source>
</reference>
<keyword evidence="3" id="KW-1185">Reference proteome</keyword>
<evidence type="ECO:0000313" key="3">
    <source>
        <dbReference type="Proteomes" id="UP000186373"/>
    </source>
</evidence>
<proteinExistence type="predicted"/>
<dbReference type="AlphaFoldDB" id="A0A1N7IUH7"/>
<keyword evidence="1" id="KW-0812">Transmembrane</keyword>
<keyword evidence="1" id="KW-0472">Membrane</keyword>
<evidence type="ECO:0000313" key="2">
    <source>
        <dbReference type="EMBL" id="SIS40666.1"/>
    </source>
</evidence>
<feature type="transmembrane region" description="Helical" evidence="1">
    <location>
        <begin position="20"/>
        <end position="40"/>
    </location>
</feature>